<dbReference type="SUPFAM" id="SSF49265">
    <property type="entry name" value="Fibronectin type III"/>
    <property type="match status" value="1"/>
</dbReference>
<feature type="compositionally biased region" description="Basic and acidic residues" evidence="1">
    <location>
        <begin position="1"/>
        <end position="11"/>
    </location>
</feature>
<proteinExistence type="predicted"/>
<dbReference type="SMART" id="SM00060">
    <property type="entry name" value="FN3"/>
    <property type="match status" value="1"/>
</dbReference>
<feature type="domain" description="Fibronectin type-III" evidence="2">
    <location>
        <begin position="46"/>
        <end position="143"/>
    </location>
</feature>
<evidence type="ECO:0000313" key="4">
    <source>
        <dbReference type="Proteomes" id="UP000677054"/>
    </source>
</evidence>
<evidence type="ECO:0000313" key="3">
    <source>
        <dbReference type="EMBL" id="CAD7253189.1"/>
    </source>
</evidence>
<protein>
    <recommendedName>
        <fullName evidence="2">Fibronectin type-III domain-containing protein</fullName>
    </recommendedName>
</protein>
<dbReference type="Pfam" id="PF00041">
    <property type="entry name" value="fn3"/>
    <property type="match status" value="1"/>
</dbReference>
<dbReference type="AlphaFoldDB" id="A0A7R9AFB9"/>
<feature type="region of interest" description="Disordered" evidence="1">
    <location>
        <begin position="1"/>
        <end position="24"/>
    </location>
</feature>
<dbReference type="EMBL" id="CAJPEV010005420">
    <property type="protein sequence ID" value="CAG0903138.1"/>
    <property type="molecule type" value="Genomic_DNA"/>
</dbReference>
<dbReference type="InterPro" id="IPR003961">
    <property type="entry name" value="FN3_dom"/>
</dbReference>
<accession>A0A7R9AFB9</accession>
<dbReference type="OrthoDB" id="10253954at2759"/>
<evidence type="ECO:0000256" key="1">
    <source>
        <dbReference type="SAM" id="MobiDB-lite"/>
    </source>
</evidence>
<reference evidence="3" key="1">
    <citation type="submission" date="2020-11" db="EMBL/GenBank/DDBJ databases">
        <authorList>
            <person name="Tran Van P."/>
        </authorList>
    </citation>
    <scope>NUCLEOTIDE SEQUENCE</scope>
</reference>
<organism evidence="3">
    <name type="scientific">Darwinula stevensoni</name>
    <dbReference type="NCBI Taxonomy" id="69355"/>
    <lineage>
        <taxon>Eukaryota</taxon>
        <taxon>Metazoa</taxon>
        <taxon>Ecdysozoa</taxon>
        <taxon>Arthropoda</taxon>
        <taxon>Crustacea</taxon>
        <taxon>Oligostraca</taxon>
        <taxon>Ostracoda</taxon>
        <taxon>Podocopa</taxon>
        <taxon>Podocopida</taxon>
        <taxon>Darwinulocopina</taxon>
        <taxon>Darwinuloidea</taxon>
        <taxon>Darwinulidae</taxon>
        <taxon>Darwinula</taxon>
    </lineage>
</organism>
<dbReference type="PROSITE" id="PS50853">
    <property type="entry name" value="FN3"/>
    <property type="match status" value="1"/>
</dbReference>
<dbReference type="InterPro" id="IPR013783">
    <property type="entry name" value="Ig-like_fold"/>
</dbReference>
<evidence type="ECO:0000259" key="2">
    <source>
        <dbReference type="PROSITE" id="PS50853"/>
    </source>
</evidence>
<sequence>MPAEYAQEKHIFPHYGAPEDDNDDSDWLQRHLVSGRTPSLRRTPSVPSNAKARALSSTSLMIQWDKPTESSLEMTYPLTHEVHYTSNPILETAVWSKQVASGNNFTIVSGLTPFTVYTIRVNGHNAYGPGLLSPVVFQQAGSQSSPKPLDLLSTAFFGDTMSLDQQQIAK</sequence>
<dbReference type="Proteomes" id="UP000677054">
    <property type="component" value="Unassembled WGS sequence"/>
</dbReference>
<dbReference type="CDD" id="cd00063">
    <property type="entry name" value="FN3"/>
    <property type="match status" value="1"/>
</dbReference>
<dbReference type="InterPro" id="IPR036116">
    <property type="entry name" value="FN3_sf"/>
</dbReference>
<gene>
    <name evidence="3" type="ORF">DSTB1V02_LOCUS12939</name>
</gene>
<keyword evidence="4" id="KW-1185">Reference proteome</keyword>
<name>A0A7R9AFB9_9CRUS</name>
<dbReference type="Gene3D" id="2.60.40.10">
    <property type="entry name" value="Immunoglobulins"/>
    <property type="match status" value="1"/>
</dbReference>
<dbReference type="EMBL" id="LR904937">
    <property type="protein sequence ID" value="CAD7253189.1"/>
    <property type="molecule type" value="Genomic_DNA"/>
</dbReference>